<feature type="region of interest" description="Disordered" evidence="1">
    <location>
        <begin position="209"/>
        <end position="238"/>
    </location>
</feature>
<dbReference type="AlphaFoldDB" id="A0A9K3Q3H6"/>
<name>A0A9K3Q3H6_9STRA</name>
<keyword evidence="4" id="KW-1185">Reference proteome</keyword>
<evidence type="ECO:0000259" key="2">
    <source>
        <dbReference type="Pfam" id="PF20710"/>
    </source>
</evidence>
<dbReference type="Proteomes" id="UP000693970">
    <property type="component" value="Unassembled WGS sequence"/>
</dbReference>
<accession>A0A9K3Q3H6</accession>
<protein>
    <recommendedName>
        <fullName evidence="2">DUF6824 domain-containing protein</fullName>
    </recommendedName>
</protein>
<evidence type="ECO:0000256" key="1">
    <source>
        <dbReference type="SAM" id="MobiDB-lite"/>
    </source>
</evidence>
<evidence type="ECO:0000313" key="4">
    <source>
        <dbReference type="Proteomes" id="UP000693970"/>
    </source>
</evidence>
<comment type="caution">
    <text evidence="3">The sequence shown here is derived from an EMBL/GenBank/DDBJ whole genome shotgun (WGS) entry which is preliminary data.</text>
</comment>
<reference evidence="3" key="2">
    <citation type="submission" date="2021-04" db="EMBL/GenBank/DDBJ databases">
        <authorList>
            <person name="Podell S."/>
        </authorList>
    </citation>
    <scope>NUCLEOTIDE SEQUENCE</scope>
    <source>
        <strain evidence="3">Hildebrandi</strain>
    </source>
</reference>
<gene>
    <name evidence="3" type="ORF">IV203_031873</name>
</gene>
<dbReference type="EMBL" id="JAGRRH010000006">
    <property type="protein sequence ID" value="KAG7369130.1"/>
    <property type="molecule type" value="Genomic_DNA"/>
</dbReference>
<feature type="compositionally biased region" description="Basic and acidic residues" evidence="1">
    <location>
        <begin position="35"/>
        <end position="93"/>
    </location>
</feature>
<organism evidence="3 4">
    <name type="scientific">Nitzschia inconspicua</name>
    <dbReference type="NCBI Taxonomy" id="303405"/>
    <lineage>
        <taxon>Eukaryota</taxon>
        <taxon>Sar</taxon>
        <taxon>Stramenopiles</taxon>
        <taxon>Ochrophyta</taxon>
        <taxon>Bacillariophyta</taxon>
        <taxon>Bacillariophyceae</taxon>
        <taxon>Bacillariophycidae</taxon>
        <taxon>Bacillariales</taxon>
        <taxon>Bacillariaceae</taxon>
        <taxon>Nitzschia</taxon>
    </lineage>
</organism>
<evidence type="ECO:0000313" key="3">
    <source>
        <dbReference type="EMBL" id="KAG7369130.1"/>
    </source>
</evidence>
<dbReference type="Pfam" id="PF20710">
    <property type="entry name" value="DUF6824"/>
    <property type="match status" value="1"/>
</dbReference>
<feature type="domain" description="DUF6824" evidence="2">
    <location>
        <begin position="116"/>
        <end position="197"/>
    </location>
</feature>
<feature type="compositionally biased region" description="Polar residues" evidence="1">
    <location>
        <begin position="228"/>
        <end position="237"/>
    </location>
</feature>
<sequence>MILTLNHSGDNVFGSLKAPIIVEMPFANVTSNGSRRGETESDSPRIRKEKFSTKRDRSHKSNDCLLTKRDECAEEPPKKKTKKREAFTVKEEADGGDEELTESVSGSLVEGCTDKDVLSGRGGGTNLHPGNRYYRDLILSHRAAYDEACKTMKPEISRQIVLAIKNRGGRFLRKDADGSFYEIGEAEAKAKTSQALRHRTFELRNTKDPDRVKMNGRWKQSGNERAKTTSPHTSSSGKACVAPSISFNVSSFLDTPTASRNLLNDSSTASTIAADRTAFHESLRRQRLIEAAMSTSTSNAGLHSDAAYMTAINNLRHREAMFHLDQAIHEAEKRRYKSLAYPSHLTSSFVDRLPVISVLPSSVSSLHRPPLIHGVGNLSRGISAGSSGVSLDSSAGTSLHDRALLQSRFGGTTSPLKRDFCDRAALHSGLLSMRDYPYSSTSLNSGSRERLADMELLIRSRSLGGSSLDGSGRSNPQSPCR</sequence>
<dbReference type="InterPro" id="IPR049227">
    <property type="entry name" value="DUF6824"/>
</dbReference>
<feature type="region of interest" description="Disordered" evidence="1">
    <location>
        <begin position="30"/>
        <end position="106"/>
    </location>
</feature>
<proteinExistence type="predicted"/>
<reference evidence="3" key="1">
    <citation type="journal article" date="2021" name="Sci. Rep.">
        <title>Diploid genomic architecture of Nitzschia inconspicua, an elite biomass production diatom.</title>
        <authorList>
            <person name="Oliver A."/>
            <person name="Podell S."/>
            <person name="Pinowska A."/>
            <person name="Traller J.C."/>
            <person name="Smith S.R."/>
            <person name="McClure R."/>
            <person name="Beliaev A."/>
            <person name="Bohutskyi P."/>
            <person name="Hill E.A."/>
            <person name="Rabines A."/>
            <person name="Zheng H."/>
            <person name="Allen L.Z."/>
            <person name="Kuo A."/>
            <person name="Grigoriev I.V."/>
            <person name="Allen A.E."/>
            <person name="Hazlebeck D."/>
            <person name="Allen E.E."/>
        </authorList>
    </citation>
    <scope>NUCLEOTIDE SEQUENCE</scope>
    <source>
        <strain evidence="3">Hildebrandi</strain>
    </source>
</reference>